<evidence type="ECO:0000259" key="2">
    <source>
        <dbReference type="PROSITE" id="PS51084"/>
    </source>
</evidence>
<dbReference type="Gene3D" id="3.30.428.10">
    <property type="entry name" value="HIT-like"/>
    <property type="match status" value="1"/>
</dbReference>
<dbReference type="PANTHER" id="PTHR42997">
    <property type="entry name" value="HIT FAMILY HYDROLASE"/>
    <property type="match status" value="1"/>
</dbReference>
<evidence type="ECO:0000313" key="4">
    <source>
        <dbReference type="Proteomes" id="UP000306552"/>
    </source>
</evidence>
<keyword evidence="4" id="KW-1185">Reference proteome</keyword>
<dbReference type="Pfam" id="PF13489">
    <property type="entry name" value="Methyltransf_23"/>
    <property type="match status" value="1"/>
</dbReference>
<dbReference type="InterPro" id="IPR011146">
    <property type="entry name" value="HIT-like"/>
</dbReference>
<dbReference type="RefSeq" id="WP_138930788.1">
    <property type="nucleotide sequence ID" value="NZ_SWMU01000001.1"/>
</dbReference>
<dbReference type="SUPFAM" id="SSF53335">
    <property type="entry name" value="S-adenosyl-L-methionine-dependent methyltransferases"/>
    <property type="match status" value="1"/>
</dbReference>
<dbReference type="Pfam" id="PF01230">
    <property type="entry name" value="HIT"/>
    <property type="match status" value="1"/>
</dbReference>
<protein>
    <submittedName>
        <fullName evidence="3">HIT domain-containing protein</fullName>
    </submittedName>
</protein>
<dbReference type="AlphaFoldDB" id="A0A4V6ALJ0"/>
<dbReference type="Proteomes" id="UP000306552">
    <property type="component" value="Unassembled WGS sequence"/>
</dbReference>
<dbReference type="PROSITE" id="PS51084">
    <property type="entry name" value="HIT_2"/>
    <property type="match status" value="1"/>
</dbReference>
<dbReference type="InterPro" id="IPR052908">
    <property type="entry name" value="AP-4-A_phosphorylase"/>
</dbReference>
<dbReference type="Gene3D" id="3.40.50.150">
    <property type="entry name" value="Vaccinia Virus protein VP39"/>
    <property type="match status" value="2"/>
</dbReference>
<dbReference type="EMBL" id="SWMU01000001">
    <property type="protein sequence ID" value="TKS57085.1"/>
    <property type="molecule type" value="Genomic_DNA"/>
</dbReference>
<dbReference type="CDD" id="cd02440">
    <property type="entry name" value="AdoMet_MTases"/>
    <property type="match status" value="1"/>
</dbReference>
<feature type="domain" description="HIT" evidence="2">
    <location>
        <begin position="163"/>
        <end position="270"/>
    </location>
</feature>
<dbReference type="InterPro" id="IPR029063">
    <property type="entry name" value="SAM-dependent_MTases_sf"/>
</dbReference>
<dbReference type="GO" id="GO:0003824">
    <property type="term" value="F:catalytic activity"/>
    <property type="evidence" value="ECO:0007669"/>
    <property type="project" value="InterPro"/>
</dbReference>
<evidence type="ECO:0000313" key="3">
    <source>
        <dbReference type="EMBL" id="TKS57085.1"/>
    </source>
</evidence>
<dbReference type="OrthoDB" id="9784774at2"/>
<name>A0A4V6ALJ0_9FLAO</name>
<sequence length="285" mass="33034">MSENLNSHHTAKEREKMSFPTRILLERKLFHGKILDFGCGFGKDVEELNAKGIDIIGFDPYYQPDYPKKKFNTIICHYVLNVLKKQEQAKVLFEVSRLLKFGGKAYFSVRRDIKKQGFRTHFIHKVKTYQTNVVLPFKSVYKNENVEIYEYQHYCFLNQNKADVSPFFERLEPKEQVGELASCFAFKDKYPVSKGHSLVIPKRVVSSYFDLTFKEQSACWFLVNLVKAELQKTHQADGFNIGINSGIAAGQTVMHCHIHIIPRYQGDIKNPRGGIRGIIPKKKDY</sequence>
<feature type="short sequence motif" description="Histidine triad motif" evidence="1">
    <location>
        <begin position="255"/>
        <end position="259"/>
    </location>
</feature>
<gene>
    <name evidence="3" type="ORF">FCN74_01320</name>
</gene>
<organism evidence="3 4">
    <name type="scientific">Mesohalobacter halotolerans</name>
    <dbReference type="NCBI Taxonomy" id="1883405"/>
    <lineage>
        <taxon>Bacteria</taxon>
        <taxon>Pseudomonadati</taxon>
        <taxon>Bacteroidota</taxon>
        <taxon>Flavobacteriia</taxon>
        <taxon>Flavobacteriales</taxon>
        <taxon>Flavobacteriaceae</taxon>
        <taxon>Mesohalobacter</taxon>
    </lineage>
</organism>
<evidence type="ECO:0000256" key="1">
    <source>
        <dbReference type="PROSITE-ProRule" id="PRU00464"/>
    </source>
</evidence>
<proteinExistence type="predicted"/>
<dbReference type="InterPro" id="IPR036265">
    <property type="entry name" value="HIT-like_sf"/>
</dbReference>
<reference evidence="3 4" key="1">
    <citation type="submission" date="2019-04" db="EMBL/GenBank/DDBJ databases">
        <title>Psychroflexus halotolerans sp. nov., isolated from a marine solar saltern.</title>
        <authorList>
            <person name="Feng X."/>
        </authorList>
    </citation>
    <scope>NUCLEOTIDE SEQUENCE [LARGE SCALE GENOMIC DNA]</scope>
    <source>
        <strain evidence="3 4">WDS2C27</strain>
    </source>
</reference>
<dbReference type="SUPFAM" id="SSF54197">
    <property type="entry name" value="HIT-like"/>
    <property type="match status" value="1"/>
</dbReference>
<accession>A0A4V6ALJ0</accession>
<comment type="caution">
    <text evidence="3">The sequence shown here is derived from an EMBL/GenBank/DDBJ whole genome shotgun (WGS) entry which is preliminary data.</text>
</comment>
<dbReference type="PANTHER" id="PTHR42997:SF1">
    <property type="entry name" value="AP-4-A PHOSPHORYLASE"/>
    <property type="match status" value="1"/>
</dbReference>